<dbReference type="NCBIfam" id="TIGR03661">
    <property type="entry name" value="T1SS_VCA0849"/>
    <property type="match status" value="1"/>
</dbReference>
<dbReference type="InterPro" id="IPR019960">
    <property type="entry name" value="T1SS_VCA0849"/>
</dbReference>
<protein>
    <submittedName>
        <fullName evidence="4">Retention module-containing protein</fullName>
    </submittedName>
</protein>
<feature type="domain" description="Cadherin-like" evidence="3">
    <location>
        <begin position="3842"/>
        <end position="3929"/>
    </location>
</feature>
<dbReference type="InterPro" id="IPR047777">
    <property type="entry name" value="LapA-like_RM"/>
</dbReference>
<keyword evidence="1" id="KW-0106">Calcium</keyword>
<dbReference type="PRINTS" id="PR00313">
    <property type="entry name" value="CABNDNGRPT"/>
</dbReference>
<dbReference type="NCBIfam" id="NF033682">
    <property type="entry name" value="retention_LapA"/>
    <property type="match status" value="1"/>
</dbReference>
<accession>A0A9X1XHD8</accession>
<dbReference type="GO" id="GO:0005509">
    <property type="term" value="F:calcium ion binding"/>
    <property type="evidence" value="ECO:0007669"/>
    <property type="project" value="InterPro"/>
</dbReference>
<dbReference type="RefSeq" id="WP_248006874.1">
    <property type="nucleotide sequence ID" value="NZ_JAJHVV010000001.1"/>
</dbReference>
<dbReference type="NCBIfam" id="TIGR03660">
    <property type="entry name" value="T1SS_rpt_143"/>
    <property type="match status" value="6"/>
</dbReference>
<keyword evidence="5" id="KW-1185">Reference proteome</keyword>
<evidence type="ECO:0000313" key="5">
    <source>
        <dbReference type="Proteomes" id="UP001139559"/>
    </source>
</evidence>
<proteinExistence type="predicted"/>
<feature type="region of interest" description="Disordered" evidence="2">
    <location>
        <begin position="4222"/>
        <end position="4253"/>
    </location>
</feature>
<gene>
    <name evidence="4" type="ORF">KP803_00510</name>
</gene>
<evidence type="ECO:0000313" key="4">
    <source>
        <dbReference type="EMBL" id="MCK6261748.1"/>
    </source>
</evidence>
<reference evidence="4" key="1">
    <citation type="submission" date="2021-11" db="EMBL/GenBank/DDBJ databases">
        <title>Vibrio ZSDE26 sp. nov. and Vibrio ZSDZ34 sp. nov., isolated from coastal seawater in Qingdao.</title>
        <authorList>
            <person name="Zhang P."/>
        </authorList>
    </citation>
    <scope>NUCLEOTIDE SEQUENCE</scope>
    <source>
        <strain evidence="4">ZSDE26</strain>
    </source>
</reference>
<feature type="region of interest" description="Disordered" evidence="2">
    <location>
        <begin position="1898"/>
        <end position="1923"/>
    </location>
</feature>
<dbReference type="Pfam" id="PF00353">
    <property type="entry name" value="HemolysinCabind"/>
    <property type="match status" value="1"/>
</dbReference>
<evidence type="ECO:0000259" key="3">
    <source>
        <dbReference type="Pfam" id="PF17892"/>
    </source>
</evidence>
<name>A0A9X1XHD8_9VIBR</name>
<dbReference type="InterPro" id="IPR018511">
    <property type="entry name" value="Hemolysin-typ_Ca-bd_CS"/>
</dbReference>
<comment type="caution">
    <text evidence="4">The sequence shown here is derived from an EMBL/GenBank/DDBJ whole genome shotgun (WGS) entry which is preliminary data.</text>
</comment>
<sequence>MDVDVIRQDVLIKDVAGDVVVFSVDGSGKKAHIGDTITQGHIVITANNSSITLVNANSELNLNANCVACGDADGGWGVAPVAGEVNFDLEQLNNADISEEDLAAIQEAILAGADPTELLEATAAGGAGGSANAGFVTIEYNGASVLASTFFETSTIVREEIETADDENRPLSLATGGEGVTESLSEGSLSLNSYSQTITTSITVSSGDLSLDPDSFVPETTSLSSLLNELNSDITSSGEAVLFRYDEVQNAIIGENSEGVVLRIDINAVPTGNDVSLELTTTISQPIDHLSSVGSGQVSISDDQITLSFDIQGADSAGNALITPINAEVIVEDGVDATVTTVKFQSVESDSNILEGELVQIGSDFLSSAIFDNTALAQFDGLLSDNQETVASLSGDRTELTLSLVGSNEPILTVTINTDGRYTYQQFKPLEHNDSDEVSLSLPTIITDFDQDSVTNSIDIVITDGNNPVITGVSALDLDESGVDGGANEGNANTSGTGQITYEAGSDAIDHFELAPDEFNSDNSLTSQGQAIQLELITLDNGVRSYEGFIEVEGNRIPVFEVSVDTPALGDYSFTLLEQIDHLGADDLLTVINLPVYAVDTDGDRSSLSQGETNAQAATIQVTVQDDTLELVDNSFSVTEPTQAGDTSVFHSLFNFEGADTATIQSFTYSGSQYTLDQNASDDTMQRFDFAEGTHSISLNGEFEFVVARDIDHSANETIDKQFVFTARDADGDEDTATVDLQISDGGDPTINVVPSVSLSESNLSDGSAPSSSVVSMTQSIDYSEGSDDVNHFRIATDEFNTDDALTSNGLVVQLREEPDDSGQYLGFTTNVLGEETAVFTLTFNHHGHQLSDDKGQYTFTLIEALDHADGLKNNSLSFDLPVYAVDTDGDDSAMKPLLVSIEDDVQSMLDGGLTITEPSVADLAAGNPTTDSINLFDTPSADGTTITQFSYDSGDPIALNPAITGEQAFDVAEGTLYITITGDVRFEPSRDLDHSAGDIVKSLVVTSSDGDNDTLSSTVTLTIQDGDIPQIESVPTVSLSEANLDDGSDPNSPNASNPNVSRTQSIDYTVGSDDISHFQIAVNEFNTDEALTSNGLVVKLREEPADSGQYIGFTKDNSDKETSIFTITFNNFGKPLSDDKGQYTFTLIEALDHVDGLQNNTLSFELPIYAVDTDGDDSIMKPLLVNIEDDVQSMQDGGLSITEPSVADLAAGAPTTESINLFDSPSADGAVITQFSYEGGDPITLNPAILGEQAFDVTDGTLYISIAGDVRFEPNRDLDHSAGNIVKSIEVTSNDTDNDTLSSIVTVAIKDGENPHIDSVPAVKLSETNLGDGSNPDNSSVTATQSINYTEGSDDVSHFRIDSENFNTNEVLTSNGLAVQLREDPADSGQYLAFTMDSSDKETPVFTITFINFGNPLSDDKGQYTFTLIEALDHEDGLENNNLSFELPVYAVDSDGDDSTMKLLSVNIEDDVQSMQDVGLTITEPSVAELAAGNPTTDPINVFDTPSADGATITQFSYDGGNLITLNPAISGEQAFDVTDGTLYISIAGDVRFEPSRDLDHSKGDIVKSIVVTSSDGDNDTLSSTATLTIKDGDNPQIESVPAVNLSELNLDDGSNPNGSSISTTQSIGYTEGSDDVSHFRIASDEFNTDDALTSNGLIVQLREEPVGTGQYLGFTVDGSDKETSVFTITFNNFGNPLSDDKGQYTFTLLEAFDHVDGLQHNTLSFELPVYAVDTDGDNSVKQSLLVTIVDDVPVIDGIIDTSVFSVNESGLSSDSPQASGQFVTTDGADGVVSYALQNTSNTESDLYSGGNKVSIDEVSGAANSTTYQGVANGKVVFTLALTNDGAYTFTLLEPLDHLSGSDLLSIPFDVVAIDTDGDISEGISLPIDIVDDKPVLSGTTGERNVDEDDLGGTGSDQSDDTSLSGFFTISEGADGVVEYELVNAAETLDGLTSGGEALEWGDVSQNMSPSGTTFTYTAQTESGTPIFTIIFDTQDNSYQFELLGVLDHSIANSEDSIQLEFTIVANDFDGDVSNQITLPITIIDDVPLVSAQSISRIEGQGFRNSKVSMFDATTDEGADTASLTKVEGTTENGATIVFGGPRGSYLDSVDLNDGRQNIRVYEQTDNGAGGTETRQLGILRVNSNGDIEFRANGNLEHDSDEINFSINVTATDGDLDTSTAPLEISISDKESRPISLKVTTFEDSGRDVSIKYAAGEEPETANIQDNQSGLADRPAQVSLQVNLFDSDNNESIGALTIKDGNHQGTFYYLKDGEYHKLEADPVTGSITFDGALIQQSFSQSGNNTIATIDNLFFVPDRNVSTGNGGVKIHYQLEIDNDGVADHTMDSNFRIEIESVADIAQWNDSRSTYQYEVGEDDSNVRLQLRAESQDTSRAETLTYELKVIDGEGEFELLDRNGDVLTPINGVYIIAANDINRVEVNPIDNFSGQIRFEATAITEERSNSYNDGVNDKSDARSPSQEIVIDVTPSADMGSFRVQRAQINEDNIDNPDYYGDEPNYNAFTLDEVITMTPSADSDGSEALFVRISDVTENATLEWIGSGDSQIVEMTIDGVTYYEIPYEQLSSVDVVPEKHSNEDFSFKVTGVVKDSAELSDGNIHVDEQILGSKTVNVEVKGVADEAVGATLGSHWSDFVDGDVQGVETTITESHNGDSFAILDFTIISGERVDKPLDDSESVTVLLSNIPEGVVIEDSDGTQIDLNFVGYDGNGQPIYEANITGAHNTSGIVVRPIDSSTDNIHVTASVIVTENDGHVHTFDQEVRINVEPVIDTSETYSNSAIGNEDQPINIDWHPEGTDYIDSDEHFTSITLEDIPLDAQVIVNNGLVNVKVTVSADGLSQVLEIEPNGMTPEAFTQAALKNNFIQIVPPQDSSSDFNLKAIVEIEERDHEYTSDDIVGEGGRVTATLTGDISVVVRAIVEAEDSDNKLGVSDENGFVDFTSITADSQGVIRFTTNSDNQSVDLNGDETWDGEYVIHYNETDASSVEVVSDVIIELTHTDGSALDALVISQLLVTGAAYEGNGRWVITDEDAFSVSAPQGLDLTPLNPSDSSAFNNIKMSIETLVQDKGEDANERSPNAFRESSITLSFPETVVAGDEVAAEIAITEDSLVSATEDTPLNLGQQLDSIISFTGADDSADEITIVLDNKVTIDGVTYPISISGAEVDFVNGQFVFQANISDLGVVESLDGLTVTLPKDFSGDFRLPIKVITQDTTSGDTNVAQGNVVINVNPIADVGGDVPTITLEVTGSLDDNMTAIDQDGVSGADSVGYEDSYIQLNIGHELADKVTGVEGGQEALSSIRLTLAKQDVGAFYDSDGNNLGTELFFSESQISAGALDNILFRAKENYPGDDDQNEVTINISGTVTDTATFDEFATQTAEHSADFSTSVSFDVVPVLDKVEVTGPGDNPSESIEITTNEDTSVSLGDLAPVTISLTDLDGSEQFVSLKFVDVPDGFLLSAESGYTVKNNGDGVWSVQIPSDAGTTLNLGAISIQPPKNFSGSAEFGVTVFTQESLLGVPTEVEGLPNFVLNVVPVGDSVDVDATDAITGLEGQNIDIEIDASVIDRTDAVSGHGMYSENSAEVLRVEVTNVPQDASIYHPDGITQATYNAVTDTWTLDIDAQHLDKIVFNSGEHNSGANNGGTSNVMGIDSPLTITVQSVDKDAEGNEYLGPQTSFDVELTIDPVNDQPTFVNVVNLETQEDINVAIDSFSIADIDATFDDPDADYTLALSVDKGELLFFDATGVDFSLDAQGHLSLFGSVADINAALSSGKVVFSPDEDSNNDNSSGSVIVTASVDDGGNNGVIYLSDVTTSPTNQTTFEIKVTEVNDQPEANNLDYGIILEEGQIIIYAQDLINATDDKEGDIIQVTGVSVAEGQGELVQSDDGTYWTFTAADEFNGDVKLSYTVVDNGTTNTTPDPLHDSAEVSFTVQGVNDEPVIDGSHVTHVVSEADSQLISGINISDPDYVGEYADDLMTVTITVTEGVLSVVLPDGSNVSITGADSQSIVLTGSLSELNAVIDTPVNPNGMFLDASDVTSSNIGLDVVARDSGCPSGIVIETDPSHYDITVTPVADTPTLSVDPAMNYIKNMTASQTASNNGIAIVGLLATLTDTSETLSLRLTGLPEDVNVTSDAGLIDYSSGVWIVSFEAIDSLKVDSVEVGEYSVTVTAVSEESNGGQALSAPITLQLNVVSDESIIGSADKSEDQYLFGDGENSTMNSGSGNDRLEGGAGDDSLSGGDGNDIIDGGLGYDVLTGGTGMDTFVWHEIDNGVTDTITDFHVDEGDQIDLREVLPELKAENVDLDTLLGHIDATIEGDDVELHVHPHGVGQEEQTILVEDLAPQLSLVGSESNEIISALIDQQIIIHEI</sequence>
<evidence type="ECO:0000256" key="1">
    <source>
        <dbReference type="ARBA" id="ARBA00022837"/>
    </source>
</evidence>
<dbReference type="InterPro" id="IPR041690">
    <property type="entry name" value="Cadherin_5"/>
</dbReference>
<dbReference type="Proteomes" id="UP001139559">
    <property type="component" value="Unassembled WGS sequence"/>
</dbReference>
<dbReference type="InterPro" id="IPR019959">
    <property type="entry name" value="T1SS-143_rpt-cont_dom"/>
</dbReference>
<dbReference type="PROSITE" id="PS00330">
    <property type="entry name" value="HEMOLYSIN_CALCIUM"/>
    <property type="match status" value="3"/>
</dbReference>
<feature type="compositionally biased region" description="Polar residues" evidence="2">
    <location>
        <begin position="4228"/>
        <end position="4237"/>
    </location>
</feature>
<feature type="region of interest" description="Disordered" evidence="2">
    <location>
        <begin position="1041"/>
        <end position="1065"/>
    </location>
</feature>
<feature type="compositionally biased region" description="Low complexity" evidence="2">
    <location>
        <begin position="1050"/>
        <end position="1060"/>
    </location>
</feature>
<dbReference type="Pfam" id="PF17892">
    <property type="entry name" value="Cadherin_5"/>
    <property type="match status" value="1"/>
</dbReference>
<dbReference type="InterPro" id="IPR011049">
    <property type="entry name" value="Serralysin-like_metalloprot_C"/>
</dbReference>
<dbReference type="InterPro" id="IPR001343">
    <property type="entry name" value="Hemolysn_Ca-bd"/>
</dbReference>
<dbReference type="SUPFAM" id="SSF51120">
    <property type="entry name" value="beta-Roll"/>
    <property type="match status" value="1"/>
</dbReference>
<evidence type="ECO:0000256" key="2">
    <source>
        <dbReference type="SAM" id="MobiDB-lite"/>
    </source>
</evidence>
<organism evidence="4 5">
    <name type="scientific">Vibrio amylolyticus</name>
    <dbReference type="NCBI Taxonomy" id="2847292"/>
    <lineage>
        <taxon>Bacteria</taxon>
        <taxon>Pseudomonadati</taxon>
        <taxon>Pseudomonadota</taxon>
        <taxon>Gammaproteobacteria</taxon>
        <taxon>Vibrionales</taxon>
        <taxon>Vibrionaceae</taxon>
        <taxon>Vibrio</taxon>
    </lineage>
</organism>
<dbReference type="EMBL" id="JAJHVV010000001">
    <property type="protein sequence ID" value="MCK6261748.1"/>
    <property type="molecule type" value="Genomic_DNA"/>
</dbReference>